<comment type="subcellular location">
    <subcellularLocation>
        <location evidence="1">Cytoplasm</location>
    </subcellularLocation>
</comment>
<accession>A0ABQ3PJT7</accession>
<evidence type="ECO:0000256" key="9">
    <source>
        <dbReference type="ARBA" id="ARBA00030757"/>
    </source>
</evidence>
<evidence type="ECO:0000256" key="3">
    <source>
        <dbReference type="ARBA" id="ARBA00011890"/>
    </source>
</evidence>
<evidence type="ECO:0000313" key="13">
    <source>
        <dbReference type="Proteomes" id="UP001052739"/>
    </source>
</evidence>
<keyword evidence="8" id="KW-0949">S-adenosyl-L-methionine</keyword>
<keyword evidence="7" id="KW-0808">Transferase</keyword>
<comment type="similarity">
    <text evidence="2">Belongs to the methyltransferase superfamily. L-isoaspartyl/D-aspartyl protein methyltransferase family.</text>
</comment>
<evidence type="ECO:0000256" key="5">
    <source>
        <dbReference type="ARBA" id="ARBA00022490"/>
    </source>
</evidence>
<dbReference type="Gene3D" id="3.40.50.150">
    <property type="entry name" value="Vaccinia Virus protein VP39"/>
    <property type="match status" value="1"/>
</dbReference>
<evidence type="ECO:0000256" key="11">
    <source>
        <dbReference type="ARBA" id="ARBA00031350"/>
    </source>
</evidence>
<keyword evidence="5" id="KW-0963">Cytoplasm</keyword>
<sequence length="392" mass="43207">MDNGKREAGLKGLASVLLEKGTIESDWLPAFNAVPRDVFLPTRVWPGIADGTKQAAAIDRTNDPERWFEAVYSDIPLTTQWDEGRHSGDDVGITPTSSNSLPTMVFTMLKDLDVQLGHQVMEIGTGTGWNAGLLAHRVGATNVTTIEYDPDVARDGAANLLALGIQPNLVVGDGRRGHPRPRPYDRVIATCSVGSVPYEWVEQTRAGGVIVAPWGPTYGGEGVVRLTVRESGVAEGRFTRSSAFMRMRQQRPDRPPHHLYLRGEPWPAGGVMSKTSLSPARVGGWIEQFAVGVLVAGAFWRTERYQDGSYTLWVYSLDTKSWASADYEPGADDFEIVQAGPRRLWDEIESAYDWWQEHGTPGFDRFGLTVGKTGQTVWLDTPDRLVALIPHH</sequence>
<organism evidence="12 13">
    <name type="scientific">Streptomyces hydrogenans</name>
    <dbReference type="NCBI Taxonomy" id="1873719"/>
    <lineage>
        <taxon>Bacteria</taxon>
        <taxon>Bacillati</taxon>
        <taxon>Actinomycetota</taxon>
        <taxon>Actinomycetes</taxon>
        <taxon>Kitasatosporales</taxon>
        <taxon>Streptomycetaceae</taxon>
        <taxon>Streptomyces</taxon>
    </lineage>
</organism>
<proteinExistence type="inferred from homology"/>
<dbReference type="PANTHER" id="PTHR11579:SF0">
    <property type="entry name" value="PROTEIN-L-ISOASPARTATE(D-ASPARTATE) O-METHYLTRANSFERASE"/>
    <property type="match status" value="1"/>
</dbReference>
<keyword evidence="6" id="KW-0489">Methyltransferase</keyword>
<evidence type="ECO:0000256" key="6">
    <source>
        <dbReference type="ARBA" id="ARBA00022603"/>
    </source>
</evidence>
<comment type="caution">
    <text evidence="12">The sequence shown here is derived from an EMBL/GenBank/DDBJ whole genome shotgun (WGS) entry which is preliminary data.</text>
</comment>
<evidence type="ECO:0000256" key="4">
    <source>
        <dbReference type="ARBA" id="ARBA00013346"/>
    </source>
</evidence>
<dbReference type="EMBL" id="BNDW01000068">
    <property type="protein sequence ID" value="GHI25282.1"/>
    <property type="molecule type" value="Genomic_DNA"/>
</dbReference>
<evidence type="ECO:0000313" key="12">
    <source>
        <dbReference type="EMBL" id="GHI25282.1"/>
    </source>
</evidence>
<dbReference type="Pfam" id="PF01135">
    <property type="entry name" value="PCMT"/>
    <property type="match status" value="1"/>
</dbReference>
<gene>
    <name evidence="12" type="primary">pcm_2</name>
    <name evidence="12" type="ORF">Shyd_66530</name>
</gene>
<evidence type="ECO:0000256" key="8">
    <source>
        <dbReference type="ARBA" id="ARBA00022691"/>
    </source>
</evidence>
<dbReference type="RefSeq" id="WP_190222700.1">
    <property type="nucleotide sequence ID" value="NZ_BNBS01000020.1"/>
</dbReference>
<evidence type="ECO:0000256" key="1">
    <source>
        <dbReference type="ARBA" id="ARBA00004496"/>
    </source>
</evidence>
<reference evidence="12" key="1">
    <citation type="submission" date="2024-05" db="EMBL/GenBank/DDBJ databases">
        <title>Whole genome shotgun sequence of Streptomyces hydrogenans NBRC 13475.</title>
        <authorList>
            <person name="Komaki H."/>
            <person name="Tamura T."/>
        </authorList>
    </citation>
    <scope>NUCLEOTIDE SEQUENCE</scope>
    <source>
        <strain evidence="12">NBRC 13475</strain>
    </source>
</reference>
<protein>
    <recommendedName>
        <fullName evidence="4">Protein-L-isoaspartate O-methyltransferase</fullName>
        <ecNumber evidence="3">2.1.1.77</ecNumber>
    </recommendedName>
    <alternativeName>
        <fullName evidence="11">L-isoaspartyl protein carboxyl methyltransferase</fullName>
    </alternativeName>
    <alternativeName>
        <fullName evidence="9">Protein L-isoaspartyl methyltransferase</fullName>
    </alternativeName>
    <alternativeName>
        <fullName evidence="10">Protein-beta-aspartate methyltransferase</fullName>
    </alternativeName>
</protein>
<dbReference type="CDD" id="cd02440">
    <property type="entry name" value="AdoMet_MTases"/>
    <property type="match status" value="1"/>
</dbReference>
<evidence type="ECO:0000256" key="2">
    <source>
        <dbReference type="ARBA" id="ARBA00005369"/>
    </source>
</evidence>
<evidence type="ECO:0000256" key="7">
    <source>
        <dbReference type="ARBA" id="ARBA00022679"/>
    </source>
</evidence>
<dbReference type="EC" id="2.1.1.77" evidence="3"/>
<dbReference type="SUPFAM" id="SSF53335">
    <property type="entry name" value="S-adenosyl-L-methionine-dependent methyltransferases"/>
    <property type="match status" value="1"/>
</dbReference>
<keyword evidence="13" id="KW-1185">Reference proteome</keyword>
<dbReference type="Proteomes" id="UP001052739">
    <property type="component" value="Unassembled WGS sequence"/>
</dbReference>
<dbReference type="InterPro" id="IPR029063">
    <property type="entry name" value="SAM-dependent_MTases_sf"/>
</dbReference>
<dbReference type="InterPro" id="IPR000682">
    <property type="entry name" value="PCMT"/>
</dbReference>
<evidence type="ECO:0000256" key="10">
    <source>
        <dbReference type="ARBA" id="ARBA00031323"/>
    </source>
</evidence>
<dbReference type="PANTHER" id="PTHR11579">
    <property type="entry name" value="PROTEIN-L-ISOASPARTATE O-METHYLTRANSFERASE"/>
    <property type="match status" value="1"/>
</dbReference>
<name>A0ABQ3PJT7_9ACTN</name>